<comment type="caution">
    <text evidence="2">The sequence shown here is derived from an EMBL/GenBank/DDBJ whole genome shotgun (WGS) entry which is preliminary data.</text>
</comment>
<name>A0A9D5M5R6_9FIRM</name>
<feature type="region of interest" description="Disordered" evidence="1">
    <location>
        <begin position="1"/>
        <end position="22"/>
    </location>
</feature>
<sequence length="107" mass="12410">MREREQRNQDQQEIQKPERPTLRERAADALDISKEVLLDTVLITCIGNREMTLENYKGIIEYTDTCIRVKAKPNAVRVTGENLELRNISRELLYITGKISEIGFCRS</sequence>
<keyword evidence="3" id="KW-1185">Reference proteome</keyword>
<evidence type="ECO:0000256" key="1">
    <source>
        <dbReference type="SAM" id="MobiDB-lite"/>
    </source>
</evidence>
<dbReference type="EMBL" id="JADCKB010000010">
    <property type="protein sequence ID" value="MBE5040069.1"/>
    <property type="molecule type" value="Genomic_DNA"/>
</dbReference>
<proteinExistence type="predicted"/>
<protein>
    <submittedName>
        <fullName evidence="2">Sporulation protein</fullName>
    </submittedName>
</protein>
<organism evidence="2 3">
    <name type="scientific">Ructibacterium gallinarum</name>
    <dbReference type="NCBI Taxonomy" id="2779355"/>
    <lineage>
        <taxon>Bacteria</taxon>
        <taxon>Bacillati</taxon>
        <taxon>Bacillota</taxon>
        <taxon>Clostridia</taxon>
        <taxon>Eubacteriales</taxon>
        <taxon>Oscillospiraceae</taxon>
        <taxon>Ructibacterium</taxon>
    </lineage>
</organism>
<evidence type="ECO:0000313" key="3">
    <source>
        <dbReference type="Proteomes" id="UP000806542"/>
    </source>
</evidence>
<dbReference type="RefSeq" id="WP_226392615.1">
    <property type="nucleotide sequence ID" value="NZ_JADCKB010000010.1"/>
</dbReference>
<reference evidence="2" key="1">
    <citation type="submission" date="2020-10" db="EMBL/GenBank/DDBJ databases">
        <title>ChiBAC.</title>
        <authorList>
            <person name="Zenner C."/>
            <person name="Hitch T.C.A."/>
            <person name="Clavel T."/>
        </authorList>
    </citation>
    <scope>NUCLEOTIDE SEQUENCE</scope>
    <source>
        <strain evidence="2">DSM 107454</strain>
    </source>
</reference>
<evidence type="ECO:0000313" key="2">
    <source>
        <dbReference type="EMBL" id="MBE5040069.1"/>
    </source>
</evidence>
<dbReference type="Proteomes" id="UP000806542">
    <property type="component" value="Unassembled WGS sequence"/>
</dbReference>
<gene>
    <name evidence="2" type="ORF">INF28_06270</name>
</gene>
<dbReference type="Pfam" id="PF07873">
    <property type="entry name" value="YabP"/>
    <property type="match status" value="1"/>
</dbReference>
<dbReference type="InterPro" id="IPR022476">
    <property type="entry name" value="Spore_YabP/YqfC"/>
</dbReference>
<dbReference type="AlphaFoldDB" id="A0A9D5M5R6"/>
<accession>A0A9D5M5R6</accession>